<evidence type="ECO:0000313" key="2">
    <source>
        <dbReference type="EMBL" id="KZT03845.1"/>
    </source>
</evidence>
<reference evidence="2 3" key="1">
    <citation type="journal article" date="2016" name="Mol. Biol. Evol.">
        <title>Comparative Genomics of Early-Diverging Mushroom-Forming Fungi Provides Insights into the Origins of Lignocellulose Decay Capabilities.</title>
        <authorList>
            <person name="Nagy L.G."/>
            <person name="Riley R."/>
            <person name="Tritt A."/>
            <person name="Adam C."/>
            <person name="Daum C."/>
            <person name="Floudas D."/>
            <person name="Sun H."/>
            <person name="Yadav J.S."/>
            <person name="Pangilinan J."/>
            <person name="Larsson K.H."/>
            <person name="Matsuura K."/>
            <person name="Barry K."/>
            <person name="Labutti K."/>
            <person name="Kuo R."/>
            <person name="Ohm R.A."/>
            <person name="Bhattacharya S.S."/>
            <person name="Shirouzu T."/>
            <person name="Yoshinaga Y."/>
            <person name="Martin F.M."/>
            <person name="Grigoriev I.V."/>
            <person name="Hibbett D.S."/>
        </authorList>
    </citation>
    <scope>NUCLEOTIDE SEQUENCE [LARGE SCALE GENOMIC DNA]</scope>
    <source>
        <strain evidence="2 3">93-53</strain>
    </source>
</reference>
<name>A0A165CZU7_9APHY</name>
<protein>
    <submittedName>
        <fullName evidence="2">Uncharacterized protein</fullName>
    </submittedName>
</protein>
<dbReference type="EMBL" id="KV427641">
    <property type="protein sequence ID" value="KZT03845.1"/>
    <property type="molecule type" value="Genomic_DNA"/>
</dbReference>
<accession>A0A165CZU7</accession>
<organism evidence="2 3">
    <name type="scientific">Laetiporus sulphureus 93-53</name>
    <dbReference type="NCBI Taxonomy" id="1314785"/>
    <lineage>
        <taxon>Eukaryota</taxon>
        <taxon>Fungi</taxon>
        <taxon>Dikarya</taxon>
        <taxon>Basidiomycota</taxon>
        <taxon>Agaricomycotina</taxon>
        <taxon>Agaricomycetes</taxon>
        <taxon>Polyporales</taxon>
        <taxon>Laetiporus</taxon>
    </lineage>
</organism>
<dbReference type="RefSeq" id="XP_040761585.1">
    <property type="nucleotide sequence ID" value="XM_040907216.1"/>
</dbReference>
<dbReference type="Proteomes" id="UP000076871">
    <property type="component" value="Unassembled WGS sequence"/>
</dbReference>
<dbReference type="InParanoid" id="A0A165CZU7"/>
<sequence>MPHSRPYTKKELNLLKKEALQAIIESNIHLWPAKKKYQPRGRTTKRDMINVIANAANGFRICDDGNASEDSVTDCALEQHSVKHSHSVHNDMISMDRSRLSLGSASICDDFSEDVNQGVLVPDLQSAAQQIPDSLDGDLDKANVPNGTLSPSDAQHVNKADTTERDMANMTEGSIEGNNTPEATSPVRDTDIARAANDFQLIEQIISKRPLSEAFREPTEFLQGMEGYEDEPGFQEYMHPIEQHYRNPTEASVQGTNAAMDEHRSFSPQGSHLNSVLWNQDRVQYNHTLLGNMFMRSEAHMTSSERFPASSHERRHASSTMDMMQTKVDVRIIDHRGSPSLALRSSFTLRCYTVGSSGQTCIKAEELLEAVQNSPCCIEGNARLATALDDDLEPFVKLTGPGKETTRACFREMLYYSSGEILELHILKLSDVPTLPGEYGQGKRKRIGQPSQQKAERVLQETEETKRARSTAQPGRMIFLEEASAVFNYIKNVNAASESSDFTERWQSFVKQKGYKVPSDADMVEAFQFAFDFVKKWVGQTVWIKNDGTARRIRITKKHLYTLLDRDTSWFSPVNRIVAILQEIGPHSKQADPKVVERLADPSSRGGQDQLRRFLEERMDAYLHTQASSSSTLLL</sequence>
<dbReference type="GeneID" id="63824245"/>
<gene>
    <name evidence="2" type="ORF">LAESUDRAFT_715986</name>
</gene>
<keyword evidence="3" id="KW-1185">Reference proteome</keyword>
<feature type="compositionally biased region" description="Polar residues" evidence="1">
    <location>
        <begin position="145"/>
        <end position="155"/>
    </location>
</feature>
<feature type="region of interest" description="Disordered" evidence="1">
    <location>
        <begin position="134"/>
        <end position="157"/>
    </location>
</feature>
<evidence type="ECO:0000313" key="3">
    <source>
        <dbReference type="Proteomes" id="UP000076871"/>
    </source>
</evidence>
<proteinExistence type="predicted"/>
<evidence type="ECO:0000256" key="1">
    <source>
        <dbReference type="SAM" id="MobiDB-lite"/>
    </source>
</evidence>
<dbReference type="AlphaFoldDB" id="A0A165CZU7"/>